<dbReference type="Gene3D" id="1.20.1250.20">
    <property type="entry name" value="MFS general substrate transporter like domains"/>
    <property type="match status" value="1"/>
</dbReference>
<evidence type="ECO:0000256" key="2">
    <source>
        <dbReference type="ARBA" id="ARBA00022448"/>
    </source>
</evidence>
<name>A0A9D1FQ13_9FIRM</name>
<reference evidence="8" key="1">
    <citation type="submission" date="2020-10" db="EMBL/GenBank/DDBJ databases">
        <authorList>
            <person name="Gilroy R."/>
        </authorList>
    </citation>
    <scope>NUCLEOTIDE SEQUENCE</scope>
    <source>
        <strain evidence="8">CHK199-13235</strain>
    </source>
</reference>
<evidence type="ECO:0000256" key="5">
    <source>
        <dbReference type="ARBA" id="ARBA00023136"/>
    </source>
</evidence>
<organism evidence="8 9">
    <name type="scientific">Candidatus Merdivicinus excrementipullorum</name>
    <dbReference type="NCBI Taxonomy" id="2840867"/>
    <lineage>
        <taxon>Bacteria</taxon>
        <taxon>Bacillati</taxon>
        <taxon>Bacillota</taxon>
        <taxon>Clostridia</taxon>
        <taxon>Eubacteriales</taxon>
        <taxon>Oscillospiraceae</taxon>
        <taxon>Oscillospiraceae incertae sedis</taxon>
        <taxon>Candidatus Merdivicinus</taxon>
    </lineage>
</organism>
<sequence>MEKGVEIMAEQKLTRGEKNWILYDVANSAFIMLVSTTIPIFFRSLAEGEGLSPEQATGVWGTVTSAAVLILAVLSPILGAVADYKGMKKKMFLTSLLLGIAGLLAMSFAGEWVAFLVLFVIARVGYSASNIFYDSMLTDVTTDEKMDMVSSHGFAWGYIGSCIPFIIGIVLIFTTPFGLTTQTATQLSFLVTAVWWFGLTIPLLKTYRQTYYLEGKPERIRDIFHQLGDTFQKIRKNKQLLFYILAYFCYIDGVNTIISMSTSYGDEMGISSSAMIFALLLTQFIAFPCAIISGKLAKKHGALKMIKIFIVCYIAICIFGFQLDQAWEFWVLAVAVGLCQGGIQALSRSYYGKLIPKEASNEYFGFFDIFGKFADFFGPLIISFCAFVFHSSSYGVLALIFLFGLGLFLVFQSERAARRAANRRR</sequence>
<evidence type="ECO:0000259" key="7">
    <source>
        <dbReference type="PROSITE" id="PS50850"/>
    </source>
</evidence>
<keyword evidence="2" id="KW-0813">Transport</keyword>
<feature type="transmembrane region" description="Helical" evidence="6">
    <location>
        <begin position="91"/>
        <end position="109"/>
    </location>
</feature>
<feature type="transmembrane region" description="Helical" evidence="6">
    <location>
        <begin position="154"/>
        <end position="174"/>
    </location>
</feature>
<dbReference type="PANTHER" id="PTHR23519:SF1">
    <property type="entry name" value="AUTOPHAGY-RELATED PROTEIN 22"/>
    <property type="match status" value="1"/>
</dbReference>
<comment type="caution">
    <text evidence="8">The sequence shown here is derived from an EMBL/GenBank/DDBJ whole genome shotgun (WGS) entry which is preliminary data.</text>
</comment>
<reference evidence="8" key="2">
    <citation type="journal article" date="2021" name="PeerJ">
        <title>Extensive microbial diversity within the chicken gut microbiome revealed by metagenomics and culture.</title>
        <authorList>
            <person name="Gilroy R."/>
            <person name="Ravi A."/>
            <person name="Getino M."/>
            <person name="Pursley I."/>
            <person name="Horton D.L."/>
            <person name="Alikhan N.F."/>
            <person name="Baker D."/>
            <person name="Gharbi K."/>
            <person name="Hall N."/>
            <person name="Watson M."/>
            <person name="Adriaenssens E.M."/>
            <person name="Foster-Nyarko E."/>
            <person name="Jarju S."/>
            <person name="Secka A."/>
            <person name="Antonio M."/>
            <person name="Oren A."/>
            <person name="Chaudhuri R.R."/>
            <person name="La Ragione R."/>
            <person name="Hildebrand F."/>
            <person name="Pallen M.J."/>
        </authorList>
    </citation>
    <scope>NUCLEOTIDE SEQUENCE</scope>
    <source>
        <strain evidence="8">CHK199-13235</strain>
    </source>
</reference>
<gene>
    <name evidence="8" type="ORF">IAB51_11755</name>
</gene>
<dbReference type="InterPro" id="IPR024671">
    <property type="entry name" value="Atg22-like"/>
</dbReference>
<proteinExistence type="predicted"/>
<feature type="domain" description="Major facilitator superfamily (MFS) profile" evidence="7">
    <location>
        <begin position="1"/>
        <end position="416"/>
    </location>
</feature>
<dbReference type="Proteomes" id="UP000824002">
    <property type="component" value="Unassembled WGS sequence"/>
</dbReference>
<feature type="transmembrane region" description="Helical" evidence="6">
    <location>
        <begin position="186"/>
        <end position="204"/>
    </location>
</feature>
<feature type="transmembrane region" description="Helical" evidence="6">
    <location>
        <begin position="270"/>
        <end position="293"/>
    </location>
</feature>
<dbReference type="EMBL" id="DVJP01000077">
    <property type="protein sequence ID" value="HIS77463.1"/>
    <property type="molecule type" value="Genomic_DNA"/>
</dbReference>
<accession>A0A9D1FQ13</accession>
<comment type="subcellular location">
    <subcellularLocation>
        <location evidence="1">Cell membrane</location>
        <topology evidence="1">Multi-pass membrane protein</topology>
    </subcellularLocation>
</comment>
<evidence type="ECO:0000256" key="3">
    <source>
        <dbReference type="ARBA" id="ARBA00022692"/>
    </source>
</evidence>
<evidence type="ECO:0000313" key="9">
    <source>
        <dbReference type="Proteomes" id="UP000824002"/>
    </source>
</evidence>
<keyword evidence="4 6" id="KW-1133">Transmembrane helix</keyword>
<dbReference type="InterPro" id="IPR050495">
    <property type="entry name" value="ATG22/LtaA_families"/>
</dbReference>
<dbReference type="PROSITE" id="PS50850">
    <property type="entry name" value="MFS"/>
    <property type="match status" value="1"/>
</dbReference>
<dbReference type="AlphaFoldDB" id="A0A9D1FQ13"/>
<dbReference type="InterPro" id="IPR020846">
    <property type="entry name" value="MFS_dom"/>
</dbReference>
<feature type="transmembrane region" description="Helical" evidence="6">
    <location>
        <begin position="395"/>
        <end position="411"/>
    </location>
</feature>
<dbReference type="Pfam" id="PF11700">
    <property type="entry name" value="ATG22"/>
    <property type="match status" value="1"/>
</dbReference>
<evidence type="ECO:0000256" key="1">
    <source>
        <dbReference type="ARBA" id="ARBA00004651"/>
    </source>
</evidence>
<dbReference type="InterPro" id="IPR036259">
    <property type="entry name" value="MFS_trans_sf"/>
</dbReference>
<feature type="transmembrane region" description="Helical" evidence="6">
    <location>
        <begin position="240"/>
        <end position="258"/>
    </location>
</feature>
<keyword evidence="5 6" id="KW-0472">Membrane</keyword>
<feature type="transmembrane region" description="Helical" evidence="6">
    <location>
        <begin position="21"/>
        <end position="42"/>
    </location>
</feature>
<keyword evidence="3 6" id="KW-0812">Transmembrane</keyword>
<dbReference type="GO" id="GO:0005886">
    <property type="term" value="C:plasma membrane"/>
    <property type="evidence" value="ECO:0007669"/>
    <property type="project" value="UniProtKB-SubCell"/>
</dbReference>
<dbReference type="PANTHER" id="PTHR23519">
    <property type="entry name" value="AUTOPHAGY-RELATED PROTEIN 22"/>
    <property type="match status" value="1"/>
</dbReference>
<feature type="transmembrane region" description="Helical" evidence="6">
    <location>
        <begin position="62"/>
        <end position="84"/>
    </location>
</feature>
<protein>
    <submittedName>
        <fullName evidence="8">MFS transporter</fullName>
    </submittedName>
</protein>
<dbReference type="GO" id="GO:0022857">
    <property type="term" value="F:transmembrane transporter activity"/>
    <property type="evidence" value="ECO:0007669"/>
    <property type="project" value="InterPro"/>
</dbReference>
<feature type="transmembrane region" description="Helical" evidence="6">
    <location>
        <begin position="305"/>
        <end position="323"/>
    </location>
</feature>
<evidence type="ECO:0000256" key="4">
    <source>
        <dbReference type="ARBA" id="ARBA00022989"/>
    </source>
</evidence>
<evidence type="ECO:0000256" key="6">
    <source>
        <dbReference type="SAM" id="Phobius"/>
    </source>
</evidence>
<evidence type="ECO:0000313" key="8">
    <source>
        <dbReference type="EMBL" id="HIS77463.1"/>
    </source>
</evidence>
<feature type="transmembrane region" description="Helical" evidence="6">
    <location>
        <begin position="115"/>
        <end position="133"/>
    </location>
</feature>
<dbReference type="SUPFAM" id="SSF103473">
    <property type="entry name" value="MFS general substrate transporter"/>
    <property type="match status" value="1"/>
</dbReference>